<dbReference type="CDD" id="cd01087">
    <property type="entry name" value="Prolidase"/>
    <property type="match status" value="1"/>
</dbReference>
<dbReference type="InterPro" id="IPR029149">
    <property type="entry name" value="Creatin/AminoP/Spt16_N"/>
</dbReference>
<evidence type="ECO:0000256" key="2">
    <source>
        <dbReference type="ARBA" id="ARBA00001936"/>
    </source>
</evidence>
<comment type="catalytic activity">
    <reaction evidence="1">
        <text>Release of any N-terminal amino acid, including proline, that is linked to proline, even from a dipeptide or tripeptide.</text>
        <dbReference type="EC" id="3.4.11.9"/>
    </reaction>
</comment>
<evidence type="ECO:0000256" key="4">
    <source>
        <dbReference type="ARBA" id="ARBA00012574"/>
    </source>
</evidence>
<reference evidence="15" key="1">
    <citation type="submission" date="2016-10" db="EMBL/GenBank/DDBJ databases">
        <authorList>
            <person name="Varghese N."/>
            <person name="Submissions S."/>
        </authorList>
    </citation>
    <scope>NUCLEOTIDE SEQUENCE [LARGE SCALE GENOMIC DNA]</scope>
    <source>
        <strain evidence="15">CGMCC 1.6489</strain>
    </source>
</reference>
<feature type="domain" description="Aminopeptidase P N-terminal" evidence="13">
    <location>
        <begin position="5"/>
        <end position="139"/>
    </location>
</feature>
<evidence type="ECO:0000313" key="15">
    <source>
        <dbReference type="Proteomes" id="UP000198762"/>
    </source>
</evidence>
<keyword evidence="15" id="KW-1185">Reference proteome</keyword>
<evidence type="ECO:0000256" key="10">
    <source>
        <dbReference type="ARBA" id="ARBA00069363"/>
    </source>
</evidence>
<dbReference type="OrthoDB" id="9806388at2"/>
<keyword evidence="14" id="KW-0031">Aminopeptidase</keyword>
<evidence type="ECO:0000259" key="13">
    <source>
        <dbReference type="SMART" id="SM01011"/>
    </source>
</evidence>
<dbReference type="GO" id="GO:0006508">
    <property type="term" value="P:proteolysis"/>
    <property type="evidence" value="ECO:0007669"/>
    <property type="project" value="UniProtKB-KW"/>
</dbReference>
<dbReference type="Pfam" id="PF05195">
    <property type="entry name" value="AMP_N"/>
    <property type="match status" value="1"/>
</dbReference>
<gene>
    <name evidence="14" type="ORF">SAMN04487962_10254</name>
</gene>
<organism evidence="14 15">
    <name type="scientific">Marinobacter segnicrescens</name>
    <dbReference type="NCBI Taxonomy" id="430453"/>
    <lineage>
        <taxon>Bacteria</taxon>
        <taxon>Pseudomonadati</taxon>
        <taxon>Pseudomonadota</taxon>
        <taxon>Gammaproteobacteria</taxon>
        <taxon>Pseudomonadales</taxon>
        <taxon>Marinobacteraceae</taxon>
        <taxon>Marinobacter</taxon>
    </lineage>
</organism>
<dbReference type="Gene3D" id="3.40.350.10">
    <property type="entry name" value="Creatinase/prolidase N-terminal domain"/>
    <property type="match status" value="1"/>
</dbReference>
<dbReference type="GO" id="GO:0030145">
    <property type="term" value="F:manganese ion binding"/>
    <property type="evidence" value="ECO:0007669"/>
    <property type="project" value="InterPro"/>
</dbReference>
<dbReference type="STRING" id="430453.SAMN04487962_10254"/>
<keyword evidence="7" id="KW-0378">Hydrolase</keyword>
<dbReference type="InterPro" id="IPR000994">
    <property type="entry name" value="Pept_M24"/>
</dbReference>
<dbReference type="InterPro" id="IPR007865">
    <property type="entry name" value="Aminopep_P_N"/>
</dbReference>
<dbReference type="FunFam" id="3.90.230.10:FF:000002">
    <property type="entry name" value="Xaa-Pro aminopeptidase 3"/>
    <property type="match status" value="1"/>
</dbReference>
<evidence type="ECO:0000256" key="12">
    <source>
        <dbReference type="ARBA" id="ARBA00081411"/>
    </source>
</evidence>
<dbReference type="PRINTS" id="PR00599">
    <property type="entry name" value="MAPEPTIDASE"/>
</dbReference>
<dbReference type="SUPFAM" id="SSF53092">
    <property type="entry name" value="Creatinase/prolidase N-terminal domain"/>
    <property type="match status" value="1"/>
</dbReference>
<evidence type="ECO:0000313" key="14">
    <source>
        <dbReference type="EMBL" id="SES85296.1"/>
    </source>
</evidence>
<dbReference type="EMBL" id="FOHZ01000002">
    <property type="protein sequence ID" value="SES85296.1"/>
    <property type="molecule type" value="Genomic_DNA"/>
</dbReference>
<keyword evidence="8" id="KW-0482">Metalloprotease</keyword>
<dbReference type="InterPro" id="IPR001131">
    <property type="entry name" value="Peptidase_M24B_aminopep-P_CS"/>
</dbReference>
<name>A0A1H9ZWM8_9GAMM</name>
<dbReference type="InterPro" id="IPR001714">
    <property type="entry name" value="Pept_M24_MAP"/>
</dbReference>
<dbReference type="GO" id="GO:0070006">
    <property type="term" value="F:metalloaminopeptidase activity"/>
    <property type="evidence" value="ECO:0007669"/>
    <property type="project" value="InterPro"/>
</dbReference>
<dbReference type="Proteomes" id="UP000198762">
    <property type="component" value="Unassembled WGS sequence"/>
</dbReference>
<dbReference type="InterPro" id="IPR052433">
    <property type="entry name" value="X-Pro_dipept-like"/>
</dbReference>
<dbReference type="Gene3D" id="3.90.230.10">
    <property type="entry name" value="Creatinase/methionine aminopeptidase superfamily"/>
    <property type="match status" value="1"/>
</dbReference>
<evidence type="ECO:0000256" key="8">
    <source>
        <dbReference type="ARBA" id="ARBA00023049"/>
    </source>
</evidence>
<dbReference type="RefSeq" id="WP_091848750.1">
    <property type="nucleotide sequence ID" value="NZ_FOHZ01000002.1"/>
</dbReference>
<dbReference type="GO" id="GO:0005829">
    <property type="term" value="C:cytosol"/>
    <property type="evidence" value="ECO:0007669"/>
    <property type="project" value="TreeGrafter"/>
</dbReference>
<protein>
    <recommendedName>
        <fullName evidence="10">Xaa-Pro aminopeptidase</fullName>
        <ecNumber evidence="4">3.4.11.9</ecNumber>
    </recommendedName>
    <alternativeName>
        <fullName evidence="11">Aminopeptidase P II</fullName>
    </alternativeName>
    <alternativeName>
        <fullName evidence="12">X-Pro aminopeptidase</fullName>
    </alternativeName>
</protein>
<dbReference type="SUPFAM" id="SSF55920">
    <property type="entry name" value="Creatinase/aminopeptidase"/>
    <property type="match status" value="1"/>
</dbReference>
<evidence type="ECO:0000256" key="11">
    <source>
        <dbReference type="ARBA" id="ARBA00075356"/>
    </source>
</evidence>
<evidence type="ECO:0000256" key="1">
    <source>
        <dbReference type="ARBA" id="ARBA00001424"/>
    </source>
</evidence>
<dbReference type="Pfam" id="PF00557">
    <property type="entry name" value="Peptidase_M24"/>
    <property type="match status" value="1"/>
</dbReference>
<evidence type="ECO:0000256" key="7">
    <source>
        <dbReference type="ARBA" id="ARBA00022801"/>
    </source>
</evidence>
<dbReference type="AlphaFoldDB" id="A0A1H9ZWM8"/>
<keyword evidence="9" id="KW-0464">Manganese</keyword>
<dbReference type="PANTHER" id="PTHR43226:SF4">
    <property type="entry name" value="XAA-PRO AMINOPEPTIDASE 3"/>
    <property type="match status" value="1"/>
</dbReference>
<evidence type="ECO:0000256" key="6">
    <source>
        <dbReference type="ARBA" id="ARBA00022723"/>
    </source>
</evidence>
<dbReference type="PANTHER" id="PTHR43226">
    <property type="entry name" value="XAA-PRO AMINOPEPTIDASE 3"/>
    <property type="match status" value="1"/>
</dbReference>
<dbReference type="EC" id="3.4.11.9" evidence="4"/>
<keyword evidence="6" id="KW-0479">Metal-binding</keyword>
<dbReference type="InterPro" id="IPR036005">
    <property type="entry name" value="Creatinase/aminopeptidase-like"/>
</dbReference>
<evidence type="ECO:0000256" key="5">
    <source>
        <dbReference type="ARBA" id="ARBA00022670"/>
    </source>
</evidence>
<dbReference type="SMART" id="SM01011">
    <property type="entry name" value="AMP_N"/>
    <property type="match status" value="1"/>
</dbReference>
<evidence type="ECO:0000256" key="3">
    <source>
        <dbReference type="ARBA" id="ARBA00008766"/>
    </source>
</evidence>
<keyword evidence="5" id="KW-0645">Protease</keyword>
<sequence>MSPWIPMNEHAERRRRLMELMAKDSIAILPAAPECTRNRDVLFPFRQDSDFQYLTGFGEPEAVVVLIPGREHGESVLFCRERNPEKEQWDGSITGPDGAIEQYGLDDAFPIADIDDILPGMIEGRSRVYYPLGRDQAFDARVMDWIKLIRSKVRAGAQPPGEFVALEHLLHDLRLYKSANEIKVMAKAGQISAEAHCRAMKRARKGGYEYQLEAELIHTFMEHGARNTAYPSIVGSGANGCVLHYIENSAPLKEGDLVLIDAGCELDCYASDITRTFPVSGTFSEPQRALYEVVLEAQYAAIDAVRPGNHWNMPHEAALEVLTQGLIDLGLIQGSLAEALEKEAYRPFFMHRTGHWLGMDVHDVGDYKVGDAWRVLEPGMVLTVEPGLYVAPDNMDVDPRWRGIGIRIEDDVAVTRDGCRVLTDAVPKNIAEVEALMAEA</sequence>
<dbReference type="NCBIfam" id="NF008131">
    <property type="entry name" value="PRK10879.1"/>
    <property type="match status" value="1"/>
</dbReference>
<dbReference type="PROSITE" id="PS00491">
    <property type="entry name" value="PROLINE_PEPTIDASE"/>
    <property type="match status" value="1"/>
</dbReference>
<comment type="similarity">
    <text evidence="3">Belongs to the peptidase M24B family.</text>
</comment>
<evidence type="ECO:0000256" key="9">
    <source>
        <dbReference type="ARBA" id="ARBA00023211"/>
    </source>
</evidence>
<accession>A0A1H9ZWM8</accession>
<proteinExistence type="inferred from homology"/>
<comment type="cofactor">
    <cofactor evidence="2">
        <name>Mn(2+)</name>
        <dbReference type="ChEBI" id="CHEBI:29035"/>
    </cofactor>
</comment>